<accession>A0A7Z0D271</accession>
<sequence>MLGRTNFTAAEIEHAKTTIDAQLKAYRAVADAAEINPNDEDLNAAVDDFNSVFFNNLALALDRFFVHRVRAVTGTDGNPLNELELICQSLMTNNGVFDTGTVIKYSQGASIVKLAPGDTIHLSVDDFTRLSAAAFIELDEKFGEKTSVDD</sequence>
<proteinExistence type="predicted"/>
<organism evidence="1 2">
    <name type="scientific">Spelaeicoccus albus</name>
    <dbReference type="NCBI Taxonomy" id="1280376"/>
    <lineage>
        <taxon>Bacteria</taxon>
        <taxon>Bacillati</taxon>
        <taxon>Actinomycetota</taxon>
        <taxon>Actinomycetes</taxon>
        <taxon>Micrococcales</taxon>
        <taxon>Brevibacteriaceae</taxon>
        <taxon>Spelaeicoccus</taxon>
    </lineage>
</organism>
<evidence type="ECO:0000313" key="1">
    <source>
        <dbReference type="EMBL" id="NYI67513.1"/>
    </source>
</evidence>
<reference evidence="1 2" key="1">
    <citation type="submission" date="2020-07" db="EMBL/GenBank/DDBJ databases">
        <title>Sequencing the genomes of 1000 actinobacteria strains.</title>
        <authorList>
            <person name="Klenk H.-P."/>
        </authorList>
    </citation>
    <scope>NUCLEOTIDE SEQUENCE [LARGE SCALE GENOMIC DNA]</scope>
    <source>
        <strain evidence="1 2">DSM 26341</strain>
    </source>
</reference>
<dbReference type="AlphaFoldDB" id="A0A7Z0D271"/>
<gene>
    <name evidence="1" type="ORF">BJY26_001819</name>
</gene>
<dbReference type="Proteomes" id="UP000539111">
    <property type="component" value="Unassembled WGS sequence"/>
</dbReference>
<comment type="caution">
    <text evidence="1">The sequence shown here is derived from an EMBL/GenBank/DDBJ whole genome shotgun (WGS) entry which is preliminary data.</text>
</comment>
<protein>
    <submittedName>
        <fullName evidence="1">Uncharacterized protein</fullName>
    </submittedName>
</protein>
<dbReference type="RefSeq" id="WP_179427530.1">
    <property type="nucleotide sequence ID" value="NZ_JACBZP010000001.1"/>
</dbReference>
<evidence type="ECO:0000313" key="2">
    <source>
        <dbReference type="Proteomes" id="UP000539111"/>
    </source>
</evidence>
<keyword evidence="2" id="KW-1185">Reference proteome</keyword>
<name>A0A7Z0D271_9MICO</name>
<dbReference type="EMBL" id="JACBZP010000001">
    <property type="protein sequence ID" value="NYI67513.1"/>
    <property type="molecule type" value="Genomic_DNA"/>
</dbReference>